<evidence type="ECO:0000313" key="2">
    <source>
        <dbReference type="Proteomes" id="UP001470230"/>
    </source>
</evidence>
<name>A0ABR2HME9_9EUKA</name>
<proteinExistence type="predicted"/>
<keyword evidence="2" id="KW-1185">Reference proteome</keyword>
<accession>A0ABR2HME9</accession>
<dbReference type="InterPro" id="IPR017853">
    <property type="entry name" value="GH"/>
</dbReference>
<organism evidence="1 2">
    <name type="scientific">Tritrichomonas musculus</name>
    <dbReference type="NCBI Taxonomy" id="1915356"/>
    <lineage>
        <taxon>Eukaryota</taxon>
        <taxon>Metamonada</taxon>
        <taxon>Parabasalia</taxon>
        <taxon>Tritrichomonadida</taxon>
        <taxon>Tritrichomonadidae</taxon>
        <taxon>Tritrichomonas</taxon>
    </lineage>
</organism>
<sequence length="186" mass="20667">MNPSAIIYGEGWSMKTATEELLTTQTRIKMIAKSFGVSGSIAFFNDQTRDGIRGSVWDAENPGYLGNPSDQKCIEKVVFGLKGCESRFKSLSSSWTVKDAGVINYAFVHDNNTLYDKLKLSCPESSESQIVILCMGTPLLMAGEEILRSKVNKDGSFNNNSYNAPDEVNNIKWENIRPGSFEFKIQ</sequence>
<protein>
    <submittedName>
        <fullName evidence="1">Uncharacterized protein</fullName>
    </submittedName>
</protein>
<evidence type="ECO:0000313" key="1">
    <source>
        <dbReference type="EMBL" id="KAK8849356.1"/>
    </source>
</evidence>
<reference evidence="1 2" key="1">
    <citation type="submission" date="2024-04" db="EMBL/GenBank/DDBJ databases">
        <title>Tritrichomonas musculus Genome.</title>
        <authorList>
            <person name="Alves-Ferreira E."/>
            <person name="Grigg M."/>
            <person name="Lorenzi H."/>
            <person name="Galac M."/>
        </authorList>
    </citation>
    <scope>NUCLEOTIDE SEQUENCE [LARGE SCALE GENOMIC DNA]</scope>
    <source>
        <strain evidence="1 2">EAF2021</strain>
    </source>
</reference>
<gene>
    <name evidence="1" type="ORF">M9Y10_018754</name>
</gene>
<dbReference type="SUPFAM" id="SSF51445">
    <property type="entry name" value="(Trans)glycosidases"/>
    <property type="match status" value="1"/>
</dbReference>
<dbReference type="Gene3D" id="3.20.20.80">
    <property type="entry name" value="Glycosidases"/>
    <property type="match status" value="1"/>
</dbReference>
<dbReference type="Proteomes" id="UP001470230">
    <property type="component" value="Unassembled WGS sequence"/>
</dbReference>
<dbReference type="EMBL" id="JAPFFF010000026">
    <property type="protein sequence ID" value="KAK8849356.1"/>
    <property type="molecule type" value="Genomic_DNA"/>
</dbReference>
<comment type="caution">
    <text evidence="1">The sequence shown here is derived from an EMBL/GenBank/DDBJ whole genome shotgun (WGS) entry which is preliminary data.</text>
</comment>